<keyword evidence="2" id="KW-1185">Reference proteome</keyword>
<proteinExistence type="predicted"/>
<organism evidence="1 2">
    <name type="scientific">Vigna unguiculata</name>
    <name type="common">Cowpea</name>
    <dbReference type="NCBI Taxonomy" id="3917"/>
    <lineage>
        <taxon>Eukaryota</taxon>
        <taxon>Viridiplantae</taxon>
        <taxon>Streptophyta</taxon>
        <taxon>Embryophyta</taxon>
        <taxon>Tracheophyta</taxon>
        <taxon>Spermatophyta</taxon>
        <taxon>Magnoliopsida</taxon>
        <taxon>eudicotyledons</taxon>
        <taxon>Gunneridae</taxon>
        <taxon>Pentapetalae</taxon>
        <taxon>rosids</taxon>
        <taxon>fabids</taxon>
        <taxon>Fabales</taxon>
        <taxon>Fabaceae</taxon>
        <taxon>Papilionoideae</taxon>
        <taxon>50 kb inversion clade</taxon>
        <taxon>NPAAA clade</taxon>
        <taxon>indigoferoid/millettioid clade</taxon>
        <taxon>Phaseoleae</taxon>
        <taxon>Vigna</taxon>
    </lineage>
</organism>
<dbReference type="Proteomes" id="UP000501690">
    <property type="component" value="Linkage Group LG5"/>
</dbReference>
<evidence type="ECO:0000313" key="1">
    <source>
        <dbReference type="EMBL" id="QCD92452.1"/>
    </source>
</evidence>
<dbReference type="AlphaFoldDB" id="A0A4D6LU32"/>
<gene>
    <name evidence="1" type="ORF">DEO72_LG5g515</name>
</gene>
<protein>
    <submittedName>
        <fullName evidence="1">Uncharacterized protein</fullName>
    </submittedName>
</protein>
<name>A0A4D6LU32_VIGUN</name>
<dbReference type="EMBL" id="CP039349">
    <property type="protein sequence ID" value="QCD92452.1"/>
    <property type="molecule type" value="Genomic_DNA"/>
</dbReference>
<reference evidence="1 2" key="1">
    <citation type="submission" date="2019-04" db="EMBL/GenBank/DDBJ databases">
        <title>An improved genome assembly and genetic linkage map for asparagus bean, Vigna unguiculata ssp. sesquipedialis.</title>
        <authorList>
            <person name="Xia Q."/>
            <person name="Zhang R."/>
            <person name="Dong Y."/>
        </authorList>
    </citation>
    <scope>NUCLEOTIDE SEQUENCE [LARGE SCALE GENOMIC DNA]</scope>
    <source>
        <tissue evidence="1">Leaf</tissue>
    </source>
</reference>
<accession>A0A4D6LU32</accession>
<evidence type="ECO:0000313" key="2">
    <source>
        <dbReference type="Proteomes" id="UP000501690"/>
    </source>
</evidence>
<sequence>MCPIAGLGVGVVWPRAKNDKEVGDAMTPITTFVTTFVMNRTNDGNSNRLEASDNETQGLSFTINIKTLDCHHHPSKE</sequence>